<comment type="caution">
    <text evidence="1">The sequence shown here is derived from an EMBL/GenBank/DDBJ whole genome shotgun (WGS) entry which is preliminary data.</text>
</comment>
<keyword evidence="2" id="KW-1185">Reference proteome</keyword>
<dbReference type="Proteomes" id="UP001215280">
    <property type="component" value="Unassembled WGS sequence"/>
</dbReference>
<dbReference type="EMBL" id="JARJLG010000113">
    <property type="protein sequence ID" value="KAJ7743252.1"/>
    <property type="molecule type" value="Genomic_DNA"/>
</dbReference>
<evidence type="ECO:0000313" key="1">
    <source>
        <dbReference type="EMBL" id="KAJ7743252.1"/>
    </source>
</evidence>
<accession>A0AAD7N3W0</accession>
<dbReference type="AlphaFoldDB" id="A0AAD7N3W0"/>
<evidence type="ECO:0000313" key="2">
    <source>
        <dbReference type="Proteomes" id="UP001215280"/>
    </source>
</evidence>
<name>A0AAD7N3W0_9AGAR</name>
<organism evidence="1 2">
    <name type="scientific">Mycena maculata</name>
    <dbReference type="NCBI Taxonomy" id="230809"/>
    <lineage>
        <taxon>Eukaryota</taxon>
        <taxon>Fungi</taxon>
        <taxon>Dikarya</taxon>
        <taxon>Basidiomycota</taxon>
        <taxon>Agaricomycotina</taxon>
        <taxon>Agaricomycetes</taxon>
        <taxon>Agaricomycetidae</taxon>
        <taxon>Agaricales</taxon>
        <taxon>Marasmiineae</taxon>
        <taxon>Mycenaceae</taxon>
        <taxon>Mycena</taxon>
    </lineage>
</organism>
<protein>
    <submittedName>
        <fullName evidence="1">Uncharacterized protein</fullName>
    </submittedName>
</protein>
<reference evidence="1" key="1">
    <citation type="submission" date="2023-03" db="EMBL/GenBank/DDBJ databases">
        <title>Massive genome expansion in bonnet fungi (Mycena s.s.) driven by repeated elements and novel gene families across ecological guilds.</title>
        <authorList>
            <consortium name="Lawrence Berkeley National Laboratory"/>
            <person name="Harder C.B."/>
            <person name="Miyauchi S."/>
            <person name="Viragh M."/>
            <person name="Kuo A."/>
            <person name="Thoen E."/>
            <person name="Andreopoulos B."/>
            <person name="Lu D."/>
            <person name="Skrede I."/>
            <person name="Drula E."/>
            <person name="Henrissat B."/>
            <person name="Morin E."/>
            <person name="Kohler A."/>
            <person name="Barry K."/>
            <person name="LaButti K."/>
            <person name="Morin E."/>
            <person name="Salamov A."/>
            <person name="Lipzen A."/>
            <person name="Mereny Z."/>
            <person name="Hegedus B."/>
            <person name="Baldrian P."/>
            <person name="Stursova M."/>
            <person name="Weitz H."/>
            <person name="Taylor A."/>
            <person name="Grigoriev I.V."/>
            <person name="Nagy L.G."/>
            <person name="Martin F."/>
            <person name="Kauserud H."/>
        </authorList>
    </citation>
    <scope>NUCLEOTIDE SEQUENCE</scope>
    <source>
        <strain evidence="1">CBHHK188m</strain>
    </source>
</reference>
<proteinExistence type="predicted"/>
<sequence length="171" mass="19197">MSNTEMEAWSNEGDRVQWFRAEAEMQRWQEQWEQKLVELLRTRRSFSKMESVWAQLADMQPSEAHGAKAYARQKAAMYARRKSEAEMQVKKVGYGQLLDETANVVALVEAERKTEVAVIDAALNAGSTKLGRHLHAIPGTSRSTHGTSASSAVHSWGMCRACRKHGTFPSS</sequence>
<gene>
    <name evidence="1" type="ORF">DFH07DRAFT_777464</name>
</gene>